<reference evidence="1 2" key="1">
    <citation type="submission" date="2021-06" db="EMBL/GenBank/DDBJ databases">
        <title>Caerostris extrusa draft genome.</title>
        <authorList>
            <person name="Kono N."/>
            <person name="Arakawa K."/>
        </authorList>
    </citation>
    <scope>NUCLEOTIDE SEQUENCE [LARGE SCALE GENOMIC DNA]</scope>
</reference>
<dbReference type="EMBL" id="BPLR01002751">
    <property type="protein sequence ID" value="GIX77398.1"/>
    <property type="molecule type" value="Genomic_DNA"/>
</dbReference>
<evidence type="ECO:0000313" key="2">
    <source>
        <dbReference type="Proteomes" id="UP001054945"/>
    </source>
</evidence>
<accession>A0AAV4MYC3</accession>
<dbReference type="AlphaFoldDB" id="A0AAV4MYC3"/>
<name>A0AAV4MYC3_CAEEX</name>
<proteinExistence type="predicted"/>
<sequence>MAAVLQIQCFFQNEQHRRRHWFHGKCFHDHFQDAHHSRMDVFGKPCFYADFLLCRLLFLKACLKNQLQGQNCIEIENRWNCMIRHQLKKGI</sequence>
<organism evidence="1 2">
    <name type="scientific">Caerostris extrusa</name>
    <name type="common">Bark spider</name>
    <name type="synonym">Caerostris bankana</name>
    <dbReference type="NCBI Taxonomy" id="172846"/>
    <lineage>
        <taxon>Eukaryota</taxon>
        <taxon>Metazoa</taxon>
        <taxon>Ecdysozoa</taxon>
        <taxon>Arthropoda</taxon>
        <taxon>Chelicerata</taxon>
        <taxon>Arachnida</taxon>
        <taxon>Araneae</taxon>
        <taxon>Araneomorphae</taxon>
        <taxon>Entelegynae</taxon>
        <taxon>Araneoidea</taxon>
        <taxon>Araneidae</taxon>
        <taxon>Caerostris</taxon>
    </lineage>
</organism>
<dbReference type="Proteomes" id="UP001054945">
    <property type="component" value="Unassembled WGS sequence"/>
</dbReference>
<keyword evidence="2" id="KW-1185">Reference proteome</keyword>
<protein>
    <submittedName>
        <fullName evidence="1">Uncharacterized protein</fullName>
    </submittedName>
</protein>
<comment type="caution">
    <text evidence="1">The sequence shown here is derived from an EMBL/GenBank/DDBJ whole genome shotgun (WGS) entry which is preliminary data.</text>
</comment>
<evidence type="ECO:0000313" key="1">
    <source>
        <dbReference type="EMBL" id="GIX77398.1"/>
    </source>
</evidence>
<gene>
    <name evidence="1" type="ORF">CEXT_805751</name>
</gene>